<dbReference type="SUPFAM" id="SSF54593">
    <property type="entry name" value="Glyoxalase/Bleomycin resistance protein/Dihydroxybiphenyl dioxygenase"/>
    <property type="match status" value="1"/>
</dbReference>
<dbReference type="Gene3D" id="3.10.180.10">
    <property type="entry name" value="2,3-Dihydroxybiphenyl 1,2-Dioxygenase, domain 1"/>
    <property type="match status" value="1"/>
</dbReference>
<dbReference type="InterPro" id="IPR029068">
    <property type="entry name" value="Glyas_Bleomycin-R_OHBP_Dase"/>
</dbReference>
<evidence type="ECO:0000259" key="1">
    <source>
        <dbReference type="PROSITE" id="PS51819"/>
    </source>
</evidence>
<dbReference type="RefSeq" id="WP_166276381.1">
    <property type="nucleotide sequence ID" value="NZ_JAAFGS010000006.1"/>
</dbReference>
<reference evidence="2 3" key="1">
    <citation type="submission" date="2020-01" db="EMBL/GenBank/DDBJ databases">
        <title>Polyphasic characterisation and genomic insights into a novel alkali tolerant bacterium VR-M41.</title>
        <authorList>
            <person name="Vemuluri V.R."/>
        </authorList>
    </citation>
    <scope>NUCLEOTIDE SEQUENCE [LARGE SCALE GENOMIC DNA]</scope>
    <source>
        <strain evidence="2 3">VR-M41</strain>
    </source>
</reference>
<dbReference type="InterPro" id="IPR037523">
    <property type="entry name" value="VOC_core"/>
</dbReference>
<feature type="domain" description="VOC" evidence="1">
    <location>
        <begin position="7"/>
        <end position="137"/>
    </location>
</feature>
<proteinExistence type="predicted"/>
<evidence type="ECO:0000313" key="2">
    <source>
        <dbReference type="EMBL" id="NGZ76940.1"/>
    </source>
</evidence>
<comment type="caution">
    <text evidence="2">The sequence shown here is derived from an EMBL/GenBank/DDBJ whole genome shotgun (WGS) entry which is preliminary data.</text>
</comment>
<gene>
    <name evidence="2" type="ORF">GYN08_16660</name>
</gene>
<dbReference type="EMBL" id="JAAFGS010000006">
    <property type="protein sequence ID" value="NGZ76940.1"/>
    <property type="molecule type" value="Genomic_DNA"/>
</dbReference>
<dbReference type="InterPro" id="IPR004360">
    <property type="entry name" value="Glyas_Fos-R_dOase_dom"/>
</dbReference>
<dbReference type="Pfam" id="PF00903">
    <property type="entry name" value="Glyoxalase"/>
    <property type="match status" value="1"/>
</dbReference>
<organism evidence="2 3">
    <name type="scientific">Saccharibacillus alkalitolerans</name>
    <dbReference type="NCBI Taxonomy" id="2705290"/>
    <lineage>
        <taxon>Bacteria</taxon>
        <taxon>Bacillati</taxon>
        <taxon>Bacillota</taxon>
        <taxon>Bacilli</taxon>
        <taxon>Bacillales</taxon>
        <taxon>Paenibacillaceae</taxon>
        <taxon>Saccharibacillus</taxon>
    </lineage>
</organism>
<protein>
    <submittedName>
        <fullName evidence="2">VOC family protein</fullName>
    </submittedName>
</protein>
<name>A0ABX0F934_9BACL</name>
<dbReference type="PROSITE" id="PS51819">
    <property type="entry name" value="VOC"/>
    <property type="match status" value="1"/>
</dbReference>
<evidence type="ECO:0000313" key="3">
    <source>
        <dbReference type="Proteomes" id="UP000800303"/>
    </source>
</evidence>
<sequence length="142" mass="16229">MPEIKLGRTFQVRLVSDLAKSQAYYRDILGYKVDGWGHAERDDMVFILQQAVNGTDAVPNAAARKRTDYPTEWEGPPHGWDSFTHVSWDDLDMFVEEVRGRGGIIAVEPYTDSHGKWEFKNAIIQDPDGYRLVLGAMRESRQ</sequence>
<accession>A0ABX0F934</accession>
<dbReference type="Proteomes" id="UP000800303">
    <property type="component" value="Unassembled WGS sequence"/>
</dbReference>
<keyword evidence="3" id="KW-1185">Reference proteome</keyword>